<dbReference type="InterPro" id="IPR031452">
    <property type="entry name" value="Kre1"/>
</dbReference>
<dbReference type="EMBL" id="VICG01000014">
    <property type="protein sequence ID" value="KAA8565143.1"/>
    <property type="molecule type" value="Genomic_DNA"/>
</dbReference>
<evidence type="ECO:0000313" key="2">
    <source>
        <dbReference type="Proteomes" id="UP000322873"/>
    </source>
</evidence>
<keyword evidence="2" id="KW-1185">Reference proteome</keyword>
<dbReference type="Pfam" id="PF17056">
    <property type="entry name" value="KRE1"/>
    <property type="match status" value="1"/>
</dbReference>
<proteinExistence type="predicted"/>
<name>A0A5M9J9W9_MONFR</name>
<protein>
    <submittedName>
        <fullName evidence="1">Uncharacterized protein</fullName>
    </submittedName>
</protein>
<gene>
    <name evidence="1" type="ORF">EYC84_010890</name>
</gene>
<dbReference type="GO" id="GO:0031505">
    <property type="term" value="P:fungal-type cell wall organization"/>
    <property type="evidence" value="ECO:0007669"/>
    <property type="project" value="InterPro"/>
</dbReference>
<dbReference type="VEuPathDB" id="FungiDB:MFRU_008g00630"/>
<sequence length="260" mass="28439">MACITVLVLTFQGYDDTPQKSASHSGYVSTLAPFILTTSKNKFEFQTSTGTQLRHIPILRDNTIRFVLRSFITTSPTWGKKQLPHTSFVLEPTILITIMHLSSTQILSFLAFLPSFTYAQAGLGGVVATSAATQMATTTLGAPSLYTADGTTTVKYIATYTQTFATTALGTWAIGATPLVGSIGLGTIHGQVGTVRNKRALPSGVNKDRQGIIESRWAGIGQCMMGFDMELENLDTKGMFDGRYRWDNDRQWTVPCWMND</sequence>
<evidence type="ECO:0000313" key="1">
    <source>
        <dbReference type="EMBL" id="KAA8565143.1"/>
    </source>
</evidence>
<dbReference type="Proteomes" id="UP000322873">
    <property type="component" value="Unassembled WGS sequence"/>
</dbReference>
<dbReference type="AlphaFoldDB" id="A0A5M9J9W9"/>
<comment type="caution">
    <text evidence="1">The sequence shown here is derived from an EMBL/GenBank/DDBJ whole genome shotgun (WGS) entry which is preliminary data.</text>
</comment>
<organism evidence="1 2">
    <name type="scientific">Monilinia fructicola</name>
    <name type="common">Brown rot fungus</name>
    <name type="synonym">Ciboria fructicola</name>
    <dbReference type="NCBI Taxonomy" id="38448"/>
    <lineage>
        <taxon>Eukaryota</taxon>
        <taxon>Fungi</taxon>
        <taxon>Dikarya</taxon>
        <taxon>Ascomycota</taxon>
        <taxon>Pezizomycotina</taxon>
        <taxon>Leotiomycetes</taxon>
        <taxon>Helotiales</taxon>
        <taxon>Sclerotiniaceae</taxon>
        <taxon>Monilinia</taxon>
    </lineage>
</organism>
<reference evidence="1 2" key="1">
    <citation type="submission" date="2019-06" db="EMBL/GenBank/DDBJ databases">
        <title>Genome Sequence of the Brown Rot Fungal Pathogen Monilinia fructicola.</title>
        <authorList>
            <person name="De Miccolis Angelini R.M."/>
            <person name="Landi L."/>
            <person name="Abate D."/>
            <person name="Pollastro S."/>
            <person name="Romanazzi G."/>
            <person name="Faretra F."/>
        </authorList>
    </citation>
    <scope>NUCLEOTIDE SEQUENCE [LARGE SCALE GENOMIC DNA]</scope>
    <source>
        <strain evidence="1 2">Mfrc123</strain>
    </source>
</reference>
<accession>A0A5M9J9W9</accession>